<dbReference type="PANTHER" id="PTHR43825">
    <property type="entry name" value="PYRUVATE DEHYDROGENASE E1 COMPONENT"/>
    <property type="match status" value="1"/>
</dbReference>
<protein>
    <submittedName>
        <fullName evidence="2">Transketolase family protein</fullName>
    </submittedName>
</protein>
<name>A0ABR6Y538_9FLAO</name>
<proteinExistence type="predicted"/>
<accession>A0ABR6Y538</accession>
<dbReference type="InterPro" id="IPR009014">
    <property type="entry name" value="Transketo_C/PFOR_II"/>
</dbReference>
<dbReference type="EMBL" id="JACOME010000007">
    <property type="protein sequence ID" value="MBC3847861.1"/>
    <property type="molecule type" value="Genomic_DNA"/>
</dbReference>
<feature type="domain" description="Transketolase-like pyrimidine-binding" evidence="1">
    <location>
        <begin position="10"/>
        <end position="175"/>
    </location>
</feature>
<dbReference type="InterPro" id="IPR029061">
    <property type="entry name" value="THDP-binding"/>
</dbReference>
<dbReference type="SUPFAM" id="SSF52518">
    <property type="entry name" value="Thiamin diphosphate-binding fold (THDP-binding)"/>
    <property type="match status" value="1"/>
</dbReference>
<evidence type="ECO:0000313" key="2">
    <source>
        <dbReference type="EMBL" id="MBC3847861.1"/>
    </source>
</evidence>
<dbReference type="RefSeq" id="WP_186846964.1">
    <property type="nucleotide sequence ID" value="NZ_JACOME010000007.1"/>
</dbReference>
<evidence type="ECO:0000313" key="3">
    <source>
        <dbReference type="Proteomes" id="UP000607435"/>
    </source>
</evidence>
<dbReference type="SMART" id="SM00861">
    <property type="entry name" value="Transket_pyr"/>
    <property type="match status" value="1"/>
</dbReference>
<comment type="caution">
    <text evidence="2">The sequence shown here is derived from an EMBL/GenBank/DDBJ whole genome shotgun (WGS) entry which is preliminary data.</text>
</comment>
<organism evidence="2 3">
    <name type="scientific">Winogradskyella echinorum</name>
    <dbReference type="NCBI Taxonomy" id="538189"/>
    <lineage>
        <taxon>Bacteria</taxon>
        <taxon>Pseudomonadati</taxon>
        <taxon>Bacteroidota</taxon>
        <taxon>Flavobacteriia</taxon>
        <taxon>Flavobacteriales</taxon>
        <taxon>Flavobacteriaceae</taxon>
        <taxon>Winogradskyella</taxon>
    </lineage>
</organism>
<dbReference type="Pfam" id="PF02779">
    <property type="entry name" value="Transket_pyr"/>
    <property type="match status" value="1"/>
</dbReference>
<dbReference type="PANTHER" id="PTHR43825:SF1">
    <property type="entry name" value="TRANSKETOLASE-LIKE PYRIMIDINE-BINDING DOMAIN-CONTAINING PROTEIN"/>
    <property type="match status" value="1"/>
</dbReference>
<dbReference type="Gene3D" id="3.40.50.970">
    <property type="match status" value="1"/>
</dbReference>
<reference evidence="2 3" key="1">
    <citation type="submission" date="2020-08" db="EMBL/GenBank/DDBJ databases">
        <title>Winogradskyella ouciana sp. nov., isolated from the hadal seawater of the Mariana Trench.</title>
        <authorList>
            <person name="He X."/>
        </authorList>
    </citation>
    <scope>NUCLEOTIDE SEQUENCE [LARGE SCALE GENOMIC DNA]</scope>
    <source>
        <strain evidence="2 3">KCTC 22026</strain>
    </source>
</reference>
<dbReference type="InterPro" id="IPR033248">
    <property type="entry name" value="Transketolase_C"/>
</dbReference>
<dbReference type="Pfam" id="PF02780">
    <property type="entry name" value="Transketolase_C"/>
    <property type="match status" value="1"/>
</dbReference>
<dbReference type="CDD" id="cd07033">
    <property type="entry name" value="TPP_PYR_DXS_TK_like"/>
    <property type="match status" value="1"/>
</dbReference>
<dbReference type="InterPro" id="IPR005475">
    <property type="entry name" value="Transketolase-like_Pyr-bd"/>
</dbReference>
<dbReference type="InterPro" id="IPR051157">
    <property type="entry name" value="PDH/Transketolase"/>
</dbReference>
<keyword evidence="3" id="KW-1185">Reference proteome</keyword>
<gene>
    <name evidence="2" type="ORF">H6H04_15800</name>
</gene>
<dbReference type="SUPFAM" id="SSF52922">
    <property type="entry name" value="TK C-terminal domain-like"/>
    <property type="match status" value="1"/>
</dbReference>
<dbReference type="Gene3D" id="3.40.50.920">
    <property type="match status" value="1"/>
</dbReference>
<sequence>MKTYTYKEKKDTRSGFGAGLAELGRTNPNVVALCADLIGSLKMNQFIDENPERFFQIGIAEANMMGIAAGLTIGGKIPFTGTFANFSTGRVYDQIRQSIAYSGKNVKICASHAGLTLGEDGATHQILEDIGLMKMLPGMVVINPCDYNQTKAATIAIAEHDGPVYLRFGRPSVPIFTPADQKFEIGKAIQLTEGTDVTIVATGHLVWEALEASKALHEAGISAEVINIHTIKPLDDKAILDSVAKTGCIVTAEEHNHLGGLGESVARVLAQHRPTPQEFVATNDTFGESGTPAQLMDKYGLNSAAIEKAVKKVLKRK</sequence>
<dbReference type="Proteomes" id="UP000607435">
    <property type="component" value="Unassembled WGS sequence"/>
</dbReference>
<evidence type="ECO:0000259" key="1">
    <source>
        <dbReference type="SMART" id="SM00861"/>
    </source>
</evidence>